<dbReference type="EMBL" id="KQ484653">
    <property type="protein sequence ID" value="KYP34216.1"/>
    <property type="molecule type" value="Genomic_DNA"/>
</dbReference>
<dbReference type="Proteomes" id="UP000075243">
    <property type="component" value="Unassembled WGS sequence"/>
</dbReference>
<reference evidence="2" key="1">
    <citation type="journal article" date="2012" name="Nat. Biotechnol.">
        <title>Draft genome sequence of pigeonpea (Cajanus cajan), an orphan legume crop of resource-poor farmers.</title>
        <authorList>
            <person name="Varshney R.K."/>
            <person name="Chen W."/>
            <person name="Li Y."/>
            <person name="Bharti A.K."/>
            <person name="Saxena R.K."/>
            <person name="Schlueter J.A."/>
            <person name="Donoghue M.T."/>
            <person name="Azam S."/>
            <person name="Fan G."/>
            <person name="Whaley A.M."/>
            <person name="Farmer A.D."/>
            <person name="Sheridan J."/>
            <person name="Iwata A."/>
            <person name="Tuteja R."/>
            <person name="Penmetsa R.V."/>
            <person name="Wu W."/>
            <person name="Upadhyaya H.D."/>
            <person name="Yang S.P."/>
            <person name="Shah T."/>
            <person name="Saxena K.B."/>
            <person name="Michael T."/>
            <person name="McCombie W.R."/>
            <person name="Yang B."/>
            <person name="Zhang G."/>
            <person name="Yang H."/>
            <person name="Wang J."/>
            <person name="Spillane C."/>
            <person name="Cook D.R."/>
            <person name="May G.D."/>
            <person name="Xu X."/>
            <person name="Jackson S.A."/>
        </authorList>
    </citation>
    <scope>NUCLEOTIDE SEQUENCE [LARGE SCALE GENOMIC DNA]</scope>
</reference>
<evidence type="ECO:0000313" key="2">
    <source>
        <dbReference type="EMBL" id="KYP34216.1"/>
    </source>
</evidence>
<dbReference type="STRING" id="3821.A0A151QVB5"/>
<dbReference type="AlphaFoldDB" id="A0A151QVB5"/>
<sequence>MDSETSFSQAALPVFNGDNYDLWAVKMETYLEALDLWEVVEEDYEILPLLDNPIMAQIKNHKERKTQKEKAKSCLDYLREEYAGDERIRSMHVFNLMREFELQRMNESDTIKEYSDKLSGIANKIRLLGNITSCSSTKFIPDVLFVLEIQQNLLSLSLIGCLMYLTATHLDILNVVSILSRFMHCASELHLRAAKRIIQVTLIYCKSENQLADLFTKPLSVSMFELLRKKNWCLQLLKQGGVLGKCFRTETTF</sequence>
<organism evidence="2 3">
    <name type="scientific">Cajanus cajan</name>
    <name type="common">Pigeon pea</name>
    <name type="synonym">Cajanus indicus</name>
    <dbReference type="NCBI Taxonomy" id="3821"/>
    <lineage>
        <taxon>Eukaryota</taxon>
        <taxon>Viridiplantae</taxon>
        <taxon>Streptophyta</taxon>
        <taxon>Embryophyta</taxon>
        <taxon>Tracheophyta</taxon>
        <taxon>Spermatophyta</taxon>
        <taxon>Magnoliopsida</taxon>
        <taxon>eudicotyledons</taxon>
        <taxon>Gunneridae</taxon>
        <taxon>Pentapetalae</taxon>
        <taxon>rosids</taxon>
        <taxon>fabids</taxon>
        <taxon>Fabales</taxon>
        <taxon>Fabaceae</taxon>
        <taxon>Papilionoideae</taxon>
        <taxon>50 kb inversion clade</taxon>
        <taxon>NPAAA clade</taxon>
        <taxon>indigoferoid/millettioid clade</taxon>
        <taxon>Phaseoleae</taxon>
        <taxon>Cajanus</taxon>
    </lineage>
</organism>
<dbReference type="Pfam" id="PF13961">
    <property type="entry name" value="DUF4219"/>
    <property type="match status" value="1"/>
</dbReference>
<feature type="domain" description="DUF4219" evidence="1">
    <location>
        <begin position="15"/>
        <end position="41"/>
    </location>
</feature>
<dbReference type="InterPro" id="IPR025314">
    <property type="entry name" value="DUF4219"/>
</dbReference>
<dbReference type="PANTHER" id="PTHR35317:SF11">
    <property type="entry name" value="CCHC-TYPE DOMAIN-CONTAINING PROTEIN"/>
    <property type="match status" value="1"/>
</dbReference>
<dbReference type="PANTHER" id="PTHR35317">
    <property type="entry name" value="OS04G0629600 PROTEIN"/>
    <property type="match status" value="1"/>
</dbReference>
<gene>
    <name evidence="2" type="ORF">KK1_044861</name>
</gene>
<keyword evidence="3" id="KW-1185">Reference proteome</keyword>
<evidence type="ECO:0000259" key="1">
    <source>
        <dbReference type="Pfam" id="PF13961"/>
    </source>
</evidence>
<name>A0A151QVB5_CAJCA</name>
<accession>A0A151QVB5</accession>
<proteinExistence type="predicted"/>
<protein>
    <recommendedName>
        <fullName evidence="1">DUF4219 domain-containing protein</fullName>
    </recommendedName>
</protein>
<evidence type="ECO:0000313" key="3">
    <source>
        <dbReference type="Proteomes" id="UP000075243"/>
    </source>
</evidence>
<dbReference type="Gramene" id="C.cajan_44401.t">
    <property type="protein sequence ID" value="C.cajan_44401.t"/>
    <property type="gene ID" value="C.cajan_44401"/>
</dbReference>